<sequence length="470" mass="53556">MLQSNSFRHLFWSSVDNFLQQILNFVVGIILARILVPEDFGLIGIATFFITVTNVLVEGGFGAALINKKNTTQTDYSTIFFINIGFSVFLYLLLYVSSAAIASFFGNPPIQPLLQLLGLNIVLVSFELIHRTILIKELAFRKIAVVSLISVTISAVCAIVMAKRGWGVYSLVYRVLIGEAITVALFWILNKWRPSWLFSWQSFKQLFLYGGNLLFSNLLNILQTNIYYVFIGKFFSASALGYYTRAVTFRDLFSSNISTIVKKVSFSTLSKEENLKAKSDKFFFFEKVTFLLVSFVSCVLFFASKEIIIIILSEKWTESIPILQILSLSGVFIVLYNLNIDYFAVLGDTNQYLRIELIGKLLIIPVLLIAYCGSFQWVLYGIVIHSVIMFLWVSFSLDKVLKGILKHQLWNLLKVAIIFVGLLLIAYFSRAIEFHNLYFSFVLKCLVIGSLFAVFYAKEVKQIMYKNKEL</sequence>
<accession>A0A2X2RPE3</accession>
<keyword evidence="6 7" id="KW-0472">Membrane</keyword>
<evidence type="ECO:0000256" key="6">
    <source>
        <dbReference type="ARBA" id="ARBA00023136"/>
    </source>
</evidence>
<evidence type="ECO:0000256" key="7">
    <source>
        <dbReference type="SAM" id="Phobius"/>
    </source>
</evidence>
<evidence type="ECO:0000256" key="5">
    <source>
        <dbReference type="ARBA" id="ARBA00022989"/>
    </source>
</evidence>
<keyword evidence="5 7" id="KW-1133">Transmembrane helix</keyword>
<feature type="transmembrane region" description="Helical" evidence="7">
    <location>
        <begin position="319"/>
        <end position="340"/>
    </location>
</feature>
<dbReference type="GO" id="GO:0005886">
    <property type="term" value="C:plasma membrane"/>
    <property type="evidence" value="ECO:0007669"/>
    <property type="project" value="UniProtKB-SubCell"/>
</dbReference>
<feature type="transmembrane region" description="Helical" evidence="7">
    <location>
        <begin position="142"/>
        <end position="162"/>
    </location>
</feature>
<feature type="transmembrane region" description="Helical" evidence="7">
    <location>
        <begin position="42"/>
        <end position="66"/>
    </location>
</feature>
<dbReference type="Pfam" id="PF13440">
    <property type="entry name" value="Polysacc_synt_3"/>
    <property type="match status" value="1"/>
</dbReference>
<feature type="transmembrane region" description="Helical" evidence="7">
    <location>
        <begin position="78"/>
        <end position="106"/>
    </location>
</feature>
<organism evidence="8 9">
    <name type="scientific">Capnocytophaga ochracea</name>
    <dbReference type="NCBI Taxonomy" id="1018"/>
    <lineage>
        <taxon>Bacteria</taxon>
        <taxon>Pseudomonadati</taxon>
        <taxon>Bacteroidota</taxon>
        <taxon>Flavobacteriia</taxon>
        <taxon>Flavobacteriales</taxon>
        <taxon>Flavobacteriaceae</taxon>
        <taxon>Capnocytophaga</taxon>
    </lineage>
</organism>
<evidence type="ECO:0000313" key="9">
    <source>
        <dbReference type="Proteomes" id="UP000249891"/>
    </source>
</evidence>
<dbReference type="PANTHER" id="PTHR30250:SF10">
    <property type="entry name" value="LIPOPOLYSACCHARIDE BIOSYNTHESIS PROTEIN WZXC"/>
    <property type="match status" value="1"/>
</dbReference>
<dbReference type="AlphaFoldDB" id="A0A2X2RPE3"/>
<feature type="transmembrane region" description="Helical" evidence="7">
    <location>
        <begin position="435"/>
        <end position="457"/>
    </location>
</feature>
<dbReference type="PANTHER" id="PTHR30250">
    <property type="entry name" value="PST FAMILY PREDICTED COLANIC ACID TRANSPORTER"/>
    <property type="match status" value="1"/>
</dbReference>
<dbReference type="RefSeq" id="WP_128091516.1">
    <property type="nucleotide sequence ID" value="NZ_UARG01000017.1"/>
</dbReference>
<comment type="similarity">
    <text evidence="2">Belongs to the polysaccharide synthase family.</text>
</comment>
<feature type="transmembrane region" description="Helical" evidence="7">
    <location>
        <begin position="352"/>
        <end position="371"/>
    </location>
</feature>
<gene>
    <name evidence="8" type="primary">wzxC</name>
    <name evidence="8" type="ORF">NCTC11546_01550</name>
</gene>
<reference evidence="8 9" key="1">
    <citation type="submission" date="2018-06" db="EMBL/GenBank/DDBJ databases">
        <authorList>
            <consortium name="Pathogen Informatics"/>
            <person name="Doyle S."/>
        </authorList>
    </citation>
    <scope>NUCLEOTIDE SEQUENCE [LARGE SCALE GENOMIC DNA]</scope>
    <source>
        <strain evidence="8 9">NCTC11546</strain>
    </source>
</reference>
<keyword evidence="3" id="KW-1003">Cell membrane</keyword>
<evidence type="ECO:0000256" key="4">
    <source>
        <dbReference type="ARBA" id="ARBA00022692"/>
    </source>
</evidence>
<feature type="transmembrane region" description="Helical" evidence="7">
    <location>
        <begin position="377"/>
        <end position="397"/>
    </location>
</feature>
<proteinExistence type="inferred from homology"/>
<evidence type="ECO:0000313" key="8">
    <source>
        <dbReference type="EMBL" id="SQA78321.1"/>
    </source>
</evidence>
<comment type="subcellular location">
    <subcellularLocation>
        <location evidence="1">Cell membrane</location>
        <topology evidence="1">Multi-pass membrane protein</topology>
    </subcellularLocation>
</comment>
<feature type="transmembrane region" description="Helical" evidence="7">
    <location>
        <begin position="18"/>
        <end position="36"/>
    </location>
</feature>
<dbReference type="InterPro" id="IPR050833">
    <property type="entry name" value="Poly_Biosynth_Transport"/>
</dbReference>
<feature type="transmembrane region" description="Helical" evidence="7">
    <location>
        <begin position="168"/>
        <end position="190"/>
    </location>
</feature>
<dbReference type="CDD" id="cd13127">
    <property type="entry name" value="MATE_tuaB_like"/>
    <property type="match status" value="1"/>
</dbReference>
<keyword evidence="4 7" id="KW-0812">Transmembrane</keyword>
<dbReference type="Proteomes" id="UP000249891">
    <property type="component" value="Unassembled WGS sequence"/>
</dbReference>
<evidence type="ECO:0000256" key="3">
    <source>
        <dbReference type="ARBA" id="ARBA00022475"/>
    </source>
</evidence>
<feature type="transmembrane region" description="Helical" evidence="7">
    <location>
        <begin position="409"/>
        <end position="429"/>
    </location>
</feature>
<protein>
    <submittedName>
        <fullName evidence="8">Lipopolysaccharide biosynthesis protein wzxC</fullName>
    </submittedName>
</protein>
<evidence type="ECO:0000256" key="2">
    <source>
        <dbReference type="ARBA" id="ARBA00007430"/>
    </source>
</evidence>
<dbReference type="EMBL" id="UARG01000017">
    <property type="protein sequence ID" value="SQA78321.1"/>
    <property type="molecule type" value="Genomic_DNA"/>
</dbReference>
<feature type="transmembrane region" description="Helical" evidence="7">
    <location>
        <begin position="288"/>
        <end position="313"/>
    </location>
</feature>
<evidence type="ECO:0000256" key="1">
    <source>
        <dbReference type="ARBA" id="ARBA00004651"/>
    </source>
</evidence>
<feature type="transmembrane region" description="Helical" evidence="7">
    <location>
        <begin position="225"/>
        <end position="243"/>
    </location>
</feature>
<name>A0A2X2RPE3_CAPOC</name>